<keyword evidence="6" id="KW-0812">Transmembrane</keyword>
<dbReference type="PANTHER" id="PTHR11705:SF138">
    <property type="entry name" value="PEPTIDASE M14 CARBOXYPEPTIDASE A DOMAIN-CONTAINING PROTEIN"/>
    <property type="match status" value="1"/>
</dbReference>
<comment type="caution">
    <text evidence="9">The sequence shown here is derived from an EMBL/GenBank/DDBJ whole genome shotgun (WGS) entry which is preliminary data.</text>
</comment>
<dbReference type="GO" id="GO:0006508">
    <property type="term" value="P:proteolysis"/>
    <property type="evidence" value="ECO:0007669"/>
    <property type="project" value="InterPro"/>
</dbReference>
<keyword evidence="7" id="KW-0732">Signal</keyword>
<feature type="transmembrane region" description="Helical" evidence="6">
    <location>
        <begin position="589"/>
        <end position="610"/>
    </location>
</feature>
<accession>A0AA36NFK1</accession>
<reference evidence="9" key="1">
    <citation type="submission" date="2023-08" db="EMBL/GenBank/DDBJ databases">
        <authorList>
            <person name="Chen Y."/>
            <person name="Shah S."/>
            <person name="Dougan E. K."/>
            <person name="Thang M."/>
            <person name="Chan C."/>
        </authorList>
    </citation>
    <scope>NUCLEOTIDE SEQUENCE</scope>
</reference>
<dbReference type="GO" id="GO:0008270">
    <property type="term" value="F:zinc ion binding"/>
    <property type="evidence" value="ECO:0007669"/>
    <property type="project" value="InterPro"/>
</dbReference>
<evidence type="ECO:0000256" key="6">
    <source>
        <dbReference type="SAM" id="Phobius"/>
    </source>
</evidence>
<keyword evidence="4" id="KW-0862">Zinc</keyword>
<dbReference type="InterPro" id="IPR000834">
    <property type="entry name" value="Peptidase_M14"/>
</dbReference>
<comment type="caution">
    <text evidence="5">Lacks conserved residue(s) required for the propagation of feature annotation.</text>
</comment>
<dbReference type="SMART" id="SM00631">
    <property type="entry name" value="Zn_pept"/>
    <property type="match status" value="1"/>
</dbReference>
<evidence type="ECO:0000313" key="9">
    <source>
        <dbReference type="EMBL" id="CAJ1400268.1"/>
    </source>
</evidence>
<dbReference type="Gene3D" id="3.40.630.10">
    <property type="entry name" value="Zn peptidases"/>
    <property type="match status" value="1"/>
</dbReference>
<dbReference type="PROSITE" id="PS52035">
    <property type="entry name" value="PEPTIDASE_M14"/>
    <property type="match status" value="1"/>
</dbReference>
<dbReference type="PROSITE" id="PS00132">
    <property type="entry name" value="CARBOXYPEPT_ZN_1"/>
    <property type="match status" value="1"/>
</dbReference>
<dbReference type="EMBL" id="CAUJNA010003366">
    <property type="protein sequence ID" value="CAJ1400268.1"/>
    <property type="molecule type" value="Genomic_DNA"/>
</dbReference>
<evidence type="ECO:0000256" key="1">
    <source>
        <dbReference type="ARBA" id="ARBA00001947"/>
    </source>
</evidence>
<keyword evidence="10" id="KW-1185">Reference proteome</keyword>
<dbReference type="Pfam" id="PF00246">
    <property type="entry name" value="Peptidase_M14"/>
    <property type="match status" value="1"/>
</dbReference>
<comment type="cofactor">
    <cofactor evidence="1">
        <name>Zn(2+)</name>
        <dbReference type="ChEBI" id="CHEBI:29105"/>
    </cofactor>
</comment>
<dbReference type="AlphaFoldDB" id="A0AA36NFK1"/>
<keyword evidence="6" id="KW-0472">Membrane</keyword>
<evidence type="ECO:0000256" key="3">
    <source>
        <dbReference type="ARBA" id="ARBA00022723"/>
    </source>
</evidence>
<feature type="signal peptide" evidence="7">
    <location>
        <begin position="1"/>
        <end position="21"/>
    </location>
</feature>
<organism evidence="9 10">
    <name type="scientific">Effrenium voratum</name>
    <dbReference type="NCBI Taxonomy" id="2562239"/>
    <lineage>
        <taxon>Eukaryota</taxon>
        <taxon>Sar</taxon>
        <taxon>Alveolata</taxon>
        <taxon>Dinophyceae</taxon>
        <taxon>Suessiales</taxon>
        <taxon>Symbiodiniaceae</taxon>
        <taxon>Effrenium</taxon>
    </lineage>
</organism>
<sequence length="644" mass="72187">MMACAWTRWLQVAILCHLAPADRVFRYRSYRETHDFFEDLKRRYPDIVEIWYAQDIFPEILPEKKSWGTCEGEPCKTLIVRIANKRLLTNSTPEVFFSGALHGDERVGPLTVTELAAFLCERYATNEQVRRLVDYRATWIMPMTNAHGYANRRRDENQMDPNRDFPYLQQPDRCMRTQTARAVNELFRRHLFQFMITFHGGMRALTYEWGSRNHMTKKRTRSTEPPDDTAFREVGEAIQAAAGKTLTRRWFYPLGRINDLVYPVEGGMEDWSYAAGWESSPMPITVCRPNTYGGYAEERTKYRHNSISTLVYLAEMDDYKTVPDSKLGHSEEIWSLGVSQGHVPRNLRMCLKLIELTRPEVVVLPPKLPAAVGAGSSISVEVYGFGCHEMSVRLLAVPSSLLLPGCQVEDALQEQVLVRSTKLADMKSTCQGLTLWQEKQHMVALQGSLPAGQLCLLVAAEFDARWAQQSAPDPHGPPRSHAARMRLEERYTAQASDGPMRIESRRTKLFAVHREAINAQAAMASQEPAASSHDALDNEEKVPMPAVQPAKVQIPIPTTAAPASEASSATSTAVALHLSDLKDAPTMDLVAVAAVSFLLSFLVGLALLACRRHEAHSVKANTKDAQTTAELARIVGKSPHVVEL</sequence>
<proteinExistence type="inferred from homology"/>
<dbReference type="Proteomes" id="UP001178507">
    <property type="component" value="Unassembled WGS sequence"/>
</dbReference>
<evidence type="ECO:0000256" key="5">
    <source>
        <dbReference type="PROSITE-ProRule" id="PRU01379"/>
    </source>
</evidence>
<evidence type="ECO:0000259" key="8">
    <source>
        <dbReference type="PROSITE" id="PS52035"/>
    </source>
</evidence>
<comment type="similarity">
    <text evidence="2 5">Belongs to the peptidase M14 family.</text>
</comment>
<evidence type="ECO:0000313" key="10">
    <source>
        <dbReference type="Proteomes" id="UP001178507"/>
    </source>
</evidence>
<evidence type="ECO:0000256" key="4">
    <source>
        <dbReference type="ARBA" id="ARBA00022833"/>
    </source>
</evidence>
<dbReference type="CDD" id="cd00596">
    <property type="entry name" value="Peptidase_M14_like"/>
    <property type="match status" value="1"/>
</dbReference>
<dbReference type="SUPFAM" id="SSF53187">
    <property type="entry name" value="Zn-dependent exopeptidases"/>
    <property type="match status" value="1"/>
</dbReference>
<gene>
    <name evidence="9" type="ORF">EVOR1521_LOCUS23645</name>
</gene>
<name>A0AA36NFK1_9DINO</name>
<dbReference type="InterPro" id="IPR057246">
    <property type="entry name" value="CARBOXYPEPT_ZN_1"/>
</dbReference>
<keyword evidence="3" id="KW-0479">Metal-binding</keyword>
<feature type="domain" description="Peptidase M14" evidence="8">
    <location>
        <begin position="26"/>
        <end position="317"/>
    </location>
</feature>
<evidence type="ECO:0000256" key="2">
    <source>
        <dbReference type="ARBA" id="ARBA00005988"/>
    </source>
</evidence>
<dbReference type="PANTHER" id="PTHR11705">
    <property type="entry name" value="PROTEASE FAMILY M14 CARBOXYPEPTIDASE A,B"/>
    <property type="match status" value="1"/>
</dbReference>
<evidence type="ECO:0000256" key="7">
    <source>
        <dbReference type="SAM" id="SignalP"/>
    </source>
</evidence>
<keyword evidence="6" id="KW-1133">Transmembrane helix</keyword>
<protein>
    <recommendedName>
        <fullName evidence="8">Peptidase M14 domain-containing protein</fullName>
    </recommendedName>
</protein>
<dbReference type="GO" id="GO:0005615">
    <property type="term" value="C:extracellular space"/>
    <property type="evidence" value="ECO:0007669"/>
    <property type="project" value="TreeGrafter"/>
</dbReference>
<dbReference type="GO" id="GO:0004181">
    <property type="term" value="F:metallocarboxypeptidase activity"/>
    <property type="evidence" value="ECO:0007669"/>
    <property type="project" value="InterPro"/>
</dbReference>
<feature type="chain" id="PRO_5041437769" description="Peptidase M14 domain-containing protein" evidence="7">
    <location>
        <begin position="22"/>
        <end position="644"/>
    </location>
</feature>